<name>A0A060UJU9_9PROT</name>
<dbReference type="Proteomes" id="UP000193925">
    <property type="component" value="Chromosome AFERRI"/>
</dbReference>
<evidence type="ECO:0000313" key="3">
    <source>
        <dbReference type="EMBL" id="SMH66986.1"/>
    </source>
</evidence>
<feature type="transmembrane region" description="Helical" evidence="1">
    <location>
        <begin position="53"/>
        <end position="79"/>
    </location>
</feature>
<feature type="transmembrane region" description="Helical" evidence="1">
    <location>
        <begin position="268"/>
        <end position="294"/>
    </location>
</feature>
<dbReference type="EMBL" id="LT841305">
    <property type="protein sequence ID" value="SMH66986.1"/>
    <property type="molecule type" value="Genomic_DNA"/>
</dbReference>
<feature type="transmembrane region" description="Helical" evidence="1">
    <location>
        <begin position="100"/>
        <end position="128"/>
    </location>
</feature>
<gene>
    <name evidence="2" type="ORF">AFERRI_100220</name>
    <name evidence="3" type="ORF">AFERRI_50187</name>
</gene>
<dbReference type="EMBL" id="CCCS020000002">
    <property type="protein sequence ID" value="CDQ08785.1"/>
    <property type="molecule type" value="Genomic_DNA"/>
</dbReference>
<feature type="transmembrane region" description="Helical" evidence="1">
    <location>
        <begin position="192"/>
        <end position="218"/>
    </location>
</feature>
<keyword evidence="1" id="KW-0812">Transmembrane</keyword>
<organism evidence="2">
    <name type="scientific">Acidithiobacillus ferrivorans</name>
    <dbReference type="NCBI Taxonomy" id="160808"/>
    <lineage>
        <taxon>Bacteria</taxon>
        <taxon>Pseudomonadati</taxon>
        <taxon>Pseudomonadota</taxon>
        <taxon>Acidithiobacillia</taxon>
        <taxon>Acidithiobacillales</taxon>
        <taxon>Acidithiobacillaceae</taxon>
        <taxon>Acidithiobacillus</taxon>
    </lineage>
</organism>
<reference evidence="2" key="2">
    <citation type="submission" date="2014-07" db="EMBL/GenBank/DDBJ databases">
        <title>Initial genome analysis of the psychrotolerant acidophile Acidithiobacillus ferrivorans CF27: insights into iron and sulfur oxidation pathways and into biofilm formation.</title>
        <authorList>
            <person name="Talla E."/>
            <person name="Hedrich S."/>
            <person name="Mangenot S."/>
            <person name="Ji B."/>
            <person name="Johnson D.B."/>
            <person name="Barbe V."/>
            <person name="Bonnefoy V."/>
        </authorList>
    </citation>
    <scope>NUCLEOTIDE SEQUENCE [LARGE SCALE GENOMIC DNA]</scope>
    <source>
        <strain evidence="2">CF27</strain>
    </source>
</reference>
<evidence type="ECO:0000313" key="4">
    <source>
        <dbReference type="Proteomes" id="UP000193925"/>
    </source>
</evidence>
<reference evidence="3 4" key="3">
    <citation type="submission" date="2017-03" db="EMBL/GenBank/DDBJ databases">
        <authorList>
            <person name="Regsiter A."/>
            <person name="William W."/>
        </authorList>
    </citation>
    <scope>NUCLEOTIDE SEQUENCE [LARGE SCALE GENOMIC DNA]</scope>
    <source>
        <strain evidence="3">PRJEB5721</strain>
    </source>
</reference>
<keyword evidence="4" id="KW-1185">Reference proteome</keyword>
<keyword evidence="1" id="KW-1133">Transmembrane helix</keyword>
<feature type="transmembrane region" description="Helical" evidence="1">
    <location>
        <begin position="29"/>
        <end position="47"/>
    </location>
</feature>
<feature type="transmembrane region" description="Helical" evidence="1">
    <location>
        <begin position="134"/>
        <end position="161"/>
    </location>
</feature>
<dbReference type="RefSeq" id="WP_035190937.1">
    <property type="nucleotide sequence ID" value="NZ_CCCS020000002.1"/>
</dbReference>
<proteinExistence type="predicted"/>
<protein>
    <submittedName>
        <fullName evidence="2">Uncharacterized protein</fullName>
    </submittedName>
</protein>
<reference evidence="2" key="1">
    <citation type="submission" date="2014-03" db="EMBL/GenBank/DDBJ databases">
        <authorList>
            <person name="Genoscope - CEA"/>
        </authorList>
    </citation>
    <scope>NUCLEOTIDE SEQUENCE [LARGE SCALE GENOMIC DNA]</scope>
    <source>
        <strain evidence="2">CF27</strain>
    </source>
</reference>
<evidence type="ECO:0000313" key="2">
    <source>
        <dbReference type="EMBL" id="CDQ08785.1"/>
    </source>
</evidence>
<accession>A0A060UJU9</accession>
<evidence type="ECO:0000256" key="1">
    <source>
        <dbReference type="SAM" id="Phobius"/>
    </source>
</evidence>
<keyword evidence="1" id="KW-0472">Membrane</keyword>
<sequence length="312" mass="32860">MFTHTPSQGDLSFALLLRALRGITLWQPILVYVIAVFLGISGLELFAQWPGGWAGATIGVIILLISFGVGYLGAGGVLLHEARGDPLPGIVKSLRFGIRVLPRLLGLLIIESLLLLGIFVVEVLGFLACKIPGIGAMLFVPLFPAIMLVNAIVFVLAIIVFNLSGPALWHGESVGNSLRHTIAIARNKPGSILLMMLLLAALATGMGIIIAVILYTGYSMALTAATPVLAAEIIRSADMFWQMLGALSGDRLISGEILAQPVATSTSLYSAGLSMGVGLAAALVFILPNVVFLLGMAHIYIEALELIAPEDV</sequence>
<dbReference type="AlphaFoldDB" id="A0A060UJU9"/>